<keyword evidence="6" id="KW-0406">Ion transport</keyword>
<keyword evidence="15" id="KW-1185">Reference proteome</keyword>
<evidence type="ECO:0000313" key="15">
    <source>
        <dbReference type="Proteomes" id="UP001487740"/>
    </source>
</evidence>
<keyword evidence="11" id="KW-0407">Ion channel</keyword>
<dbReference type="AlphaFoldDB" id="A0AAW0SUJ9"/>
<dbReference type="SUPFAM" id="SSF53850">
    <property type="entry name" value="Periplasmic binding protein-like II"/>
    <property type="match status" value="1"/>
</dbReference>
<evidence type="ECO:0000259" key="13">
    <source>
        <dbReference type="SMART" id="SM00918"/>
    </source>
</evidence>
<dbReference type="SMART" id="SM00918">
    <property type="entry name" value="Lig_chan-Glu_bd"/>
    <property type="match status" value="1"/>
</dbReference>
<evidence type="ECO:0000256" key="4">
    <source>
        <dbReference type="ARBA" id="ARBA00022692"/>
    </source>
</evidence>
<evidence type="ECO:0000256" key="6">
    <source>
        <dbReference type="ARBA" id="ARBA00023065"/>
    </source>
</evidence>
<keyword evidence="2" id="KW-0813">Transport</keyword>
<evidence type="ECO:0000313" key="14">
    <source>
        <dbReference type="EMBL" id="KAK8378426.1"/>
    </source>
</evidence>
<keyword evidence="5" id="KW-1133">Transmembrane helix</keyword>
<keyword evidence="8" id="KW-0675">Receptor</keyword>
<dbReference type="GO" id="GO:0005886">
    <property type="term" value="C:plasma membrane"/>
    <property type="evidence" value="ECO:0007669"/>
    <property type="project" value="UniProtKB-SubCell"/>
</dbReference>
<protein>
    <recommendedName>
        <fullName evidence="13">Ionotropic glutamate receptor L-glutamate and glycine-binding domain-containing protein</fullName>
    </recommendedName>
</protein>
<dbReference type="GO" id="GO:0015276">
    <property type="term" value="F:ligand-gated monoatomic ion channel activity"/>
    <property type="evidence" value="ECO:0007669"/>
    <property type="project" value="InterPro"/>
</dbReference>
<evidence type="ECO:0000256" key="1">
    <source>
        <dbReference type="ARBA" id="ARBA00004651"/>
    </source>
</evidence>
<feature type="domain" description="Ionotropic glutamate receptor L-glutamate and glycine-binding" evidence="13">
    <location>
        <begin position="326"/>
        <end position="391"/>
    </location>
</feature>
<evidence type="ECO:0000256" key="2">
    <source>
        <dbReference type="ARBA" id="ARBA00022448"/>
    </source>
</evidence>
<comment type="subcellular location">
    <subcellularLocation>
        <location evidence="1">Cell membrane</location>
        <topology evidence="1">Multi-pass membrane protein</topology>
    </subcellularLocation>
</comment>
<sequence>MQMFCRDPNQDMSDCLALVMCWLGLETYDLICTLVSPLEPEVKSFEEIVKIVQDHVKPPSSKIVSRSSFILCAGGVEESVSSFVVRLRQAAQDCCSLSDDVTFANALQEALAMASAQSNSENIKAAAAASNASVSGASGICEVRQVKRSFIMVTASVKLHSLRRALAGDSTTTCRGLIIHLDASPPNTTTTILRLLERAELWQVPETWLVVLGGRKGVKTVLLHHSLRNTINGLYLALHQRHYRRANTTLPGRRITLRIAWASGWKHRVTIHRRCLYCKQGNAGVQRVGRWSSSRANLDALFLNQEDHFRSLNGHHFNIVSTRYIPYVDYQKDNEQSDATLTLTHSMDEYNLSELSKKLNFSYTIREEPEGSWGRKGANGSFTGMMGQLQRQEVDFCTLCGVWGGVVVAVVLWGTAMATFNSVLSQAMPARSLNFNKSLFLGWGTLLEQSVAYLPVNVSKRSIPRRQEVTSEETKGRGNLWSYTDDTSRRGSCISTIITSTSNTSIFNTNNKTSGASSRTSGTSSRDGSASTMAILPAQEPEPVAPAPKTPAAVAGPPSILPPRSRGVEAATELEQLFMVLVSVWLTFSLIVVSAYKSSLIANLSIQGKGSTPETLADLIEARDWKWATEDWVFKGYPYVYFSKHQHPVVKKVYQEMKIIPADEALKEVMKGHFSLVHYEQYITIYIRAHFTDTRGRSPFQISKKAISIMAAYGWGVR</sequence>
<feature type="region of interest" description="Disordered" evidence="12">
    <location>
        <begin position="508"/>
        <end position="531"/>
    </location>
</feature>
<dbReference type="PANTHER" id="PTHR42643">
    <property type="entry name" value="IONOTROPIC RECEPTOR 20A-RELATED"/>
    <property type="match status" value="1"/>
</dbReference>
<keyword evidence="7" id="KW-0472">Membrane</keyword>
<evidence type="ECO:0000256" key="5">
    <source>
        <dbReference type="ARBA" id="ARBA00022989"/>
    </source>
</evidence>
<dbReference type="PANTHER" id="PTHR42643:SF24">
    <property type="entry name" value="IONOTROPIC RECEPTOR 60A"/>
    <property type="match status" value="1"/>
</dbReference>
<dbReference type="Proteomes" id="UP001487740">
    <property type="component" value="Unassembled WGS sequence"/>
</dbReference>
<dbReference type="InterPro" id="IPR052192">
    <property type="entry name" value="Insect_Ionotropic_Sensory_Rcpt"/>
</dbReference>
<keyword evidence="10" id="KW-1071">Ligand-gated ion channel</keyword>
<dbReference type="EMBL" id="JARAKH010000045">
    <property type="protein sequence ID" value="KAK8378426.1"/>
    <property type="molecule type" value="Genomic_DNA"/>
</dbReference>
<keyword evidence="3" id="KW-1003">Cell membrane</keyword>
<evidence type="ECO:0000256" key="12">
    <source>
        <dbReference type="SAM" id="MobiDB-lite"/>
    </source>
</evidence>
<keyword evidence="4" id="KW-0812">Transmembrane</keyword>
<dbReference type="Gene3D" id="3.40.190.10">
    <property type="entry name" value="Periplasmic binding protein-like II"/>
    <property type="match status" value="1"/>
</dbReference>
<accession>A0AAW0SUJ9</accession>
<feature type="compositionally biased region" description="Basic and acidic residues" evidence="12">
    <location>
        <begin position="465"/>
        <end position="476"/>
    </location>
</feature>
<evidence type="ECO:0000256" key="9">
    <source>
        <dbReference type="ARBA" id="ARBA00023180"/>
    </source>
</evidence>
<evidence type="ECO:0000256" key="10">
    <source>
        <dbReference type="ARBA" id="ARBA00023286"/>
    </source>
</evidence>
<evidence type="ECO:0000256" key="3">
    <source>
        <dbReference type="ARBA" id="ARBA00022475"/>
    </source>
</evidence>
<proteinExistence type="predicted"/>
<reference evidence="14 15" key="1">
    <citation type="submission" date="2023-03" db="EMBL/GenBank/DDBJ databases">
        <title>High-quality genome of Scylla paramamosain provides insights in environmental adaptation.</title>
        <authorList>
            <person name="Zhang L."/>
        </authorList>
    </citation>
    <scope>NUCLEOTIDE SEQUENCE [LARGE SCALE GENOMIC DNA]</scope>
    <source>
        <strain evidence="14">LZ_2023a</strain>
        <tissue evidence="14">Muscle</tissue>
    </source>
</reference>
<evidence type="ECO:0000256" key="8">
    <source>
        <dbReference type="ARBA" id="ARBA00023170"/>
    </source>
</evidence>
<feature type="region of interest" description="Disordered" evidence="12">
    <location>
        <begin position="463"/>
        <end position="482"/>
    </location>
</feature>
<gene>
    <name evidence="14" type="ORF">O3P69_011133</name>
</gene>
<keyword evidence="9" id="KW-0325">Glycoprotein</keyword>
<evidence type="ECO:0000256" key="11">
    <source>
        <dbReference type="ARBA" id="ARBA00023303"/>
    </source>
</evidence>
<feature type="region of interest" description="Disordered" evidence="12">
    <location>
        <begin position="541"/>
        <end position="560"/>
    </location>
</feature>
<dbReference type="InterPro" id="IPR019594">
    <property type="entry name" value="Glu/Gly-bd"/>
</dbReference>
<organism evidence="14 15">
    <name type="scientific">Scylla paramamosain</name>
    <name type="common">Mud crab</name>
    <dbReference type="NCBI Taxonomy" id="85552"/>
    <lineage>
        <taxon>Eukaryota</taxon>
        <taxon>Metazoa</taxon>
        <taxon>Ecdysozoa</taxon>
        <taxon>Arthropoda</taxon>
        <taxon>Crustacea</taxon>
        <taxon>Multicrustacea</taxon>
        <taxon>Malacostraca</taxon>
        <taxon>Eumalacostraca</taxon>
        <taxon>Eucarida</taxon>
        <taxon>Decapoda</taxon>
        <taxon>Pleocyemata</taxon>
        <taxon>Brachyura</taxon>
        <taxon>Eubrachyura</taxon>
        <taxon>Portunoidea</taxon>
        <taxon>Portunidae</taxon>
        <taxon>Portuninae</taxon>
        <taxon>Scylla</taxon>
    </lineage>
</organism>
<evidence type="ECO:0000256" key="7">
    <source>
        <dbReference type="ARBA" id="ARBA00023136"/>
    </source>
</evidence>
<name>A0AAW0SUJ9_SCYPA</name>
<comment type="caution">
    <text evidence="14">The sequence shown here is derived from an EMBL/GenBank/DDBJ whole genome shotgun (WGS) entry which is preliminary data.</text>
</comment>